<evidence type="ECO:0000256" key="2">
    <source>
        <dbReference type="ARBA" id="ARBA00022801"/>
    </source>
</evidence>
<organism evidence="3 4">
    <name type="scientific">Sporosarcina ureae</name>
    <dbReference type="NCBI Taxonomy" id="1571"/>
    <lineage>
        <taxon>Bacteria</taxon>
        <taxon>Bacillati</taxon>
        <taxon>Bacillota</taxon>
        <taxon>Bacilli</taxon>
        <taxon>Bacillales</taxon>
        <taxon>Caryophanaceae</taxon>
        <taxon>Sporosarcina</taxon>
    </lineage>
</organism>
<dbReference type="PANTHER" id="PTHR40841">
    <property type="entry name" value="SIDEROPHORE TRIACETYLFUSARININE C ESTERASE"/>
    <property type="match status" value="1"/>
</dbReference>
<proteinExistence type="inferred from homology"/>
<comment type="similarity">
    <text evidence="1">Belongs to the esterase D family.</text>
</comment>
<evidence type="ECO:0000313" key="4">
    <source>
        <dbReference type="Proteomes" id="UP000192486"/>
    </source>
</evidence>
<keyword evidence="2" id="KW-0378">Hydrolase</keyword>
<evidence type="ECO:0008006" key="5">
    <source>
        <dbReference type="Google" id="ProtNLM"/>
    </source>
</evidence>
<sequence length="253" mass="29003">MGYTHIVKSIRHSISETDYRIKIAIPKEPAPEEGYPVFYILDGNAYGVLFESVVMLQAQRTEKTGVPLAVIVSIGYEQEEIYSPLRIYDFTPQSEVVNLPERPSGVPWPTSGGAEEFLEVLKKVKRMVRQEVEIDVRKQLVFGHSLGGLFLVQTLILEPELFTHYYICSPSLWWNQEQILQDALKITPVQSVIFIASEQQEKHKMFENAHSLYNHLKSLPMQSVEMFTSPDENHMSIIPASMCQALRFLMKNK</sequence>
<accession>A0ABN4YR37</accession>
<protein>
    <recommendedName>
        <fullName evidence="5">Alpha/beta hydrolase</fullName>
    </recommendedName>
</protein>
<keyword evidence="4" id="KW-1185">Reference proteome</keyword>
<dbReference type="Pfam" id="PF00756">
    <property type="entry name" value="Esterase"/>
    <property type="match status" value="1"/>
</dbReference>
<name>A0ABN4YR37_SPOUR</name>
<dbReference type="PANTHER" id="PTHR40841:SF2">
    <property type="entry name" value="SIDEROPHORE-DEGRADING ESTERASE (EUROFUNG)"/>
    <property type="match status" value="1"/>
</dbReference>
<evidence type="ECO:0000256" key="1">
    <source>
        <dbReference type="ARBA" id="ARBA00005622"/>
    </source>
</evidence>
<dbReference type="InterPro" id="IPR000801">
    <property type="entry name" value="Esterase-like"/>
</dbReference>
<evidence type="ECO:0000313" key="3">
    <source>
        <dbReference type="EMBL" id="ARF13166.1"/>
    </source>
</evidence>
<reference evidence="3 4" key="1">
    <citation type="submission" date="2016-04" db="EMBL/GenBank/DDBJ databases">
        <title>Comparative Genomics and Epigenetics of Sporosarcina ureae.</title>
        <authorList>
            <person name="Oliver A.S."/>
            <person name="Cooper K.K."/>
        </authorList>
    </citation>
    <scope>NUCLEOTIDE SEQUENCE [LARGE SCALE GENOMIC DNA]</scope>
    <source>
        <strain evidence="3 4">S204</strain>
    </source>
</reference>
<dbReference type="Proteomes" id="UP000192486">
    <property type="component" value="Chromosome"/>
</dbReference>
<dbReference type="SUPFAM" id="SSF53474">
    <property type="entry name" value="alpha/beta-Hydrolases"/>
    <property type="match status" value="1"/>
</dbReference>
<gene>
    <name evidence="3" type="ORF">SporoS204_02605</name>
</gene>
<dbReference type="InterPro" id="IPR029058">
    <property type="entry name" value="AB_hydrolase_fold"/>
</dbReference>
<dbReference type="InterPro" id="IPR052558">
    <property type="entry name" value="Siderophore_Hydrolase_D"/>
</dbReference>
<dbReference type="EMBL" id="CP015108">
    <property type="protein sequence ID" value="ARF13166.1"/>
    <property type="molecule type" value="Genomic_DNA"/>
</dbReference>
<dbReference type="Gene3D" id="3.40.50.1820">
    <property type="entry name" value="alpha/beta hydrolase"/>
    <property type="match status" value="1"/>
</dbReference>